<gene>
    <name evidence="1" type="ORF">NITINOP_0217</name>
</gene>
<dbReference type="KEGG" id="nio:NITINOP_0217"/>
<keyword evidence="2" id="KW-1185">Reference proteome</keyword>
<organism evidence="1 2">
    <name type="scientific">Candidatus Nitrospira inopinata</name>
    <dbReference type="NCBI Taxonomy" id="1715989"/>
    <lineage>
        <taxon>Bacteria</taxon>
        <taxon>Pseudomonadati</taxon>
        <taxon>Nitrospirota</taxon>
        <taxon>Nitrospiria</taxon>
        <taxon>Nitrospirales</taxon>
        <taxon>Nitrospiraceae</taxon>
        <taxon>Nitrospira</taxon>
    </lineage>
</organism>
<dbReference type="Proteomes" id="UP000066284">
    <property type="component" value="Chromosome 1"/>
</dbReference>
<sequence length="151" mass="17385">MLLFILCNLPIRERCRARRLFFDQANKMAERNLQAFVQRLLWEADGDPVRALGLLVLALEKTEARSAERAQRLIAEVRHALMPELGIQRNRPVQHLAGNRSWEGAQQCLRCGKALFQRVSRGDERTLSSGYVYEIGFHFSSDQPDDYAPCR</sequence>
<proteinExistence type="predicted"/>
<accession>A0A0S4KPD1</accession>
<reference evidence="2" key="1">
    <citation type="submission" date="2015-09" db="EMBL/GenBank/DDBJ databases">
        <authorList>
            <person name="Daims H."/>
        </authorList>
    </citation>
    <scope>NUCLEOTIDE SEQUENCE [LARGE SCALE GENOMIC DNA]</scope>
</reference>
<dbReference type="AlphaFoldDB" id="A0A0S4KPD1"/>
<dbReference type="STRING" id="1715989.NITINOP_0217"/>
<evidence type="ECO:0000313" key="2">
    <source>
        <dbReference type="Proteomes" id="UP000066284"/>
    </source>
</evidence>
<name>A0A0S4KPD1_9BACT</name>
<dbReference type="EMBL" id="LN885086">
    <property type="protein sequence ID" value="CUQ65193.1"/>
    <property type="molecule type" value="Genomic_DNA"/>
</dbReference>
<protein>
    <submittedName>
        <fullName evidence="1">Uncharacterized protein</fullName>
    </submittedName>
</protein>
<evidence type="ECO:0000313" key="1">
    <source>
        <dbReference type="EMBL" id="CUQ65193.1"/>
    </source>
</evidence>